<dbReference type="Proteomes" id="UP001415169">
    <property type="component" value="Unassembled WGS sequence"/>
</dbReference>
<keyword evidence="3" id="KW-1185">Reference proteome</keyword>
<sequence>MERMSSAAADRLTRRGRGRRSWIAWLIAAVLLVIIAVAAWVGVRGMLAANELRQALPVASRVQSSVMSGDTTGAASAITQLRSHADKAHSLTSDPVWNLVAHVPGIGPNLTALGGVSASAASITDHGLSSIAGLAGKLSADTFKVKGGAIDVAPLASAAPALAKADAAMQSGERLSRGVSTAGVIGPLASAVNDYKSKITEISTFTDAASRAATLLPGMLGDSGPRTYLVLVLNNAELRSSGGIPGSVVHVTADHGKITFDDQYSGSSFGPYNAPVTKLADPTNQLFGEITGEYMQDVTLTPRFDQSAQLAAAMWKQRFGQSVSGVISLDPVALKYILAATGPVTVGAGTPEQTELSSNNVVKALLSDVYARFSAPAQQDAFFDAASATIFTKLARGDFSPSAMLSAFARIGDERRLNVWSADAKERAELADTTLSGGPAKSAPGEQRFGVYLADGTGSKMDYYLHTKVELGQPVCSKVGPLYVVQVTLTNGITAAQAAKLPAYVSGGGEFGVAVGTIRTQVTAYGTPDTEFGSALDSDGSAEPVKFVKDGDRSAAQYVVDLKPGQSSTVRLVYNPKKGKSGRIAADVTPQVNRVSISKGTFTCGQVLK</sequence>
<name>A0ABP7ZNJ8_9MICO</name>
<evidence type="ECO:0000256" key="1">
    <source>
        <dbReference type="SAM" id="Phobius"/>
    </source>
</evidence>
<keyword evidence="1" id="KW-0812">Transmembrane</keyword>
<reference evidence="2" key="1">
    <citation type="journal article" date="2014" name="Int. J. Syst. Evol. Microbiol.">
        <title>Complete genome of a new Firmicutes species belonging to the dominant human colonic microbiota ('Ruminococcus bicirculans') reveals two chromosomes and a selective capacity to utilize plant glucans.</title>
        <authorList>
            <consortium name="NISC Comparative Sequencing Program"/>
            <person name="Wegmann U."/>
            <person name="Louis P."/>
            <person name="Goesmann A."/>
            <person name="Henrissat B."/>
            <person name="Duncan S.H."/>
            <person name="Flint H.J."/>
        </authorList>
    </citation>
    <scope>NUCLEOTIDE SEQUENCE</scope>
    <source>
        <strain evidence="2">JCM 17590</strain>
    </source>
</reference>
<keyword evidence="1" id="KW-0472">Membrane</keyword>
<gene>
    <name evidence="2" type="ORF">GCM10022286_30290</name>
</gene>
<proteinExistence type="predicted"/>
<dbReference type="InterPro" id="IPR025101">
    <property type="entry name" value="DUF4012"/>
</dbReference>
<accession>A0ABP7ZNJ8</accession>
<protein>
    <submittedName>
        <fullName evidence="2">DUF4012 domain-containing protein</fullName>
    </submittedName>
</protein>
<feature type="transmembrane region" description="Helical" evidence="1">
    <location>
        <begin position="21"/>
        <end position="43"/>
    </location>
</feature>
<evidence type="ECO:0000313" key="3">
    <source>
        <dbReference type="Proteomes" id="UP001415169"/>
    </source>
</evidence>
<reference evidence="2" key="2">
    <citation type="submission" date="2023-12" db="EMBL/GenBank/DDBJ databases">
        <authorList>
            <person name="Sun Q."/>
            <person name="Inoue M."/>
        </authorList>
    </citation>
    <scope>NUCLEOTIDE SEQUENCE</scope>
    <source>
        <strain evidence="2">JCM 17590</strain>
    </source>
</reference>
<dbReference type="Pfam" id="PF13196">
    <property type="entry name" value="DUF4012"/>
    <property type="match status" value="1"/>
</dbReference>
<comment type="caution">
    <text evidence="2">The sequence shown here is derived from an EMBL/GenBank/DDBJ whole genome shotgun (WGS) entry which is preliminary data.</text>
</comment>
<evidence type="ECO:0000313" key="2">
    <source>
        <dbReference type="EMBL" id="GAA4166140.1"/>
    </source>
</evidence>
<dbReference type="EMBL" id="BAABBV010000002">
    <property type="protein sequence ID" value="GAA4166140.1"/>
    <property type="molecule type" value="Genomic_DNA"/>
</dbReference>
<organism evidence="2 3">
    <name type="scientific">Gryllotalpicola daejeonensis</name>
    <dbReference type="NCBI Taxonomy" id="993087"/>
    <lineage>
        <taxon>Bacteria</taxon>
        <taxon>Bacillati</taxon>
        <taxon>Actinomycetota</taxon>
        <taxon>Actinomycetes</taxon>
        <taxon>Micrococcales</taxon>
        <taxon>Microbacteriaceae</taxon>
        <taxon>Gryllotalpicola</taxon>
    </lineage>
</organism>
<keyword evidence="1" id="KW-1133">Transmembrane helix</keyword>